<keyword evidence="2" id="KW-0596">Phosphopantetheine</keyword>
<keyword evidence="3" id="KW-0597">Phosphoprotein</keyword>
<dbReference type="GO" id="GO:0006633">
    <property type="term" value="P:fatty acid biosynthetic process"/>
    <property type="evidence" value="ECO:0007669"/>
    <property type="project" value="TreeGrafter"/>
</dbReference>
<dbReference type="InterPro" id="IPR023213">
    <property type="entry name" value="CAT-like_dom_sf"/>
</dbReference>
<dbReference type="Pfam" id="PF00698">
    <property type="entry name" value="Acyl_transf_1"/>
    <property type="match status" value="1"/>
</dbReference>
<dbReference type="SUPFAM" id="SSF52151">
    <property type="entry name" value="FabD/lysophospholipase-like"/>
    <property type="match status" value="1"/>
</dbReference>
<dbReference type="Gene3D" id="3.30.70.3290">
    <property type="match status" value="1"/>
</dbReference>
<name>F8CDJ5_MYXFH</name>
<dbReference type="eggNOG" id="COG1020">
    <property type="taxonomic scope" value="Bacteria"/>
</dbReference>
<evidence type="ECO:0000256" key="4">
    <source>
        <dbReference type="ARBA" id="ARBA00022679"/>
    </source>
</evidence>
<dbReference type="InterPro" id="IPR042099">
    <property type="entry name" value="ANL_N_sf"/>
</dbReference>
<dbReference type="Pfam" id="PF00668">
    <property type="entry name" value="Condensation"/>
    <property type="match status" value="1"/>
</dbReference>
<dbReference type="AlphaFoldDB" id="F8CDJ5"/>
<dbReference type="InterPro" id="IPR016036">
    <property type="entry name" value="Malonyl_transacylase_ACP-bd"/>
</dbReference>
<dbReference type="SUPFAM" id="SSF55048">
    <property type="entry name" value="Probable ACP-binding domain of malonyl-CoA ACP transacylase"/>
    <property type="match status" value="1"/>
</dbReference>
<dbReference type="InterPro" id="IPR000873">
    <property type="entry name" value="AMP-dep_synth/lig_dom"/>
</dbReference>
<dbReference type="Gene3D" id="3.40.366.10">
    <property type="entry name" value="Malonyl-Coenzyme A Acyl Carrier Protein, domain 2"/>
    <property type="match status" value="1"/>
</dbReference>
<dbReference type="GO" id="GO:0004312">
    <property type="term" value="F:fatty acid synthase activity"/>
    <property type="evidence" value="ECO:0007669"/>
    <property type="project" value="TreeGrafter"/>
</dbReference>
<dbReference type="Gene3D" id="3.40.50.12780">
    <property type="entry name" value="N-terminal domain of ligase-like"/>
    <property type="match status" value="1"/>
</dbReference>
<sequence>MTDAEANRRRVAFVFPGQGAQQAGMGRELYEAEPAFRAQVDACLALLAPALQARVREVLFAGPGVDAAAVADTRAALPALFTVEYSLARMWMDWGLKPYAVLGHSFGEYAAACLSGVLSLEDAMRLAVARGELMHRMPPGAMLAVAMPEAQVRELLTGRLSLAAINAPDRCVVAGPVAEVERLQEALRLREVGTVRMPAPHAFHSADVEPLMPALAEVVGSLQRQAPTLRYASSVTGRWAQAHELAQPDYWAAQMRQPVRFTEAVGALLEEGCSLVLEVGPGQDLTPLVRACLGRDKERVKAVATLRRGGTATEHGSLMSAVGELWTLGVPVDWRVFYGHEQRLRLHLPTYPFQEKRCWVEAPARPAAAPAVGSGATLSGASVQAPGAIAAPQATSPHQAAPSATPEREDAPRGDIEERLAALWRERLGLPFVGRDDNFLEIGGNSLMAAQLLNQVRSTFGVQLPLAALFEAPTVAGIAQRIEPLLRQAPVAQSSRELPIVPLPRDQPLPLSFVQERVWRLEQHLPGLSAYNIPFVFRLEGVVDAVTLERAVQDVIQRHESLRTTYDVVDGRPVQRFHARMHVPLVRIDVAGTPEQREAEAMRLAREDAAKPFDLVKGPVVRTTLVRLGDNEHILLGNIHHIVSDTLSINIFVHELFQTYAAFQQGRPSPLPPLPVQYADFGAWQRRVVAEGRLPDQEQWWRTQLAAMPRQLNIATDRPRPKTSPLTSVRMNVSFSAALSREVAEFGKREGYTSYMMVLAGWQALLHRYSGQTDIIVGTPIGNRTRPELLPLIGYVAHSAAFRTSFADDPTFLELLARVRQEVNDVQLRPDVPFEHLVEALVPGKDIGRGRLTDTIFVFHTTLSGTNAALELTGVRGTKVEVPDAPVQWGATLSDLSLVLGDDAGRISGALEYATELFDEATARRIVEHLQVLLGSALARPSERISRLPLATDADRGAWPAPLPRSVSTPVPTRLSHRASQQPGVTATVQGSTSWTWGDLAQRARNVAAHLRALGVQPGEPVAVCLKPSPAKLAVLWGVLEAGGAVVAVGPTDLERLPDFASPGARVPVLVTWRGLMTAARLDAARVLHVEDALESPRSMAERPAPAPEALAWLLPAGVPVGPGAPGAHRAVRRARPAAAPRGGHHLGGRRGVLGRAAGAGGPVGPVPWAPREVPLRAGDGPVGGPPGRRPAPGGDGPEPHLLRQR</sequence>
<dbReference type="EMBL" id="CP002830">
    <property type="protein sequence ID" value="AEI67302.1"/>
    <property type="molecule type" value="Genomic_DNA"/>
</dbReference>
<dbReference type="KEGG" id="mfu:LILAB_27075"/>
<dbReference type="STRING" id="483219.LILAB_27075"/>
<evidence type="ECO:0000256" key="3">
    <source>
        <dbReference type="ARBA" id="ARBA00022553"/>
    </source>
</evidence>
<dbReference type="GO" id="GO:0031177">
    <property type="term" value="F:phosphopantetheine binding"/>
    <property type="evidence" value="ECO:0007669"/>
    <property type="project" value="InterPro"/>
</dbReference>
<dbReference type="SMART" id="SM00823">
    <property type="entry name" value="PKS_PP"/>
    <property type="match status" value="1"/>
</dbReference>
<dbReference type="Pfam" id="PF00550">
    <property type="entry name" value="PP-binding"/>
    <property type="match status" value="1"/>
</dbReference>
<proteinExistence type="predicted"/>
<reference evidence="7 8" key="1">
    <citation type="journal article" date="2011" name="J. Bacteriol.">
        <title>Genome sequence of the halotolerant marine bacterium Myxococcus fulvus HW-1.</title>
        <authorList>
            <person name="Li Z.F."/>
            <person name="Li X."/>
            <person name="Liu H."/>
            <person name="Liu X."/>
            <person name="Han K."/>
            <person name="Wu Z.H."/>
            <person name="Hu W."/>
            <person name="Li F.F."/>
            <person name="Li Y.Z."/>
        </authorList>
    </citation>
    <scope>NUCLEOTIDE SEQUENCE [LARGE SCALE GENOMIC DNA]</scope>
    <source>
        <strain evidence="8">ATCC BAA-855 / HW-1</strain>
    </source>
</reference>
<evidence type="ECO:0000256" key="2">
    <source>
        <dbReference type="ARBA" id="ARBA00022450"/>
    </source>
</evidence>
<dbReference type="InterPro" id="IPR006162">
    <property type="entry name" value="Ppantetheine_attach_site"/>
</dbReference>
<dbReference type="PANTHER" id="PTHR43775">
    <property type="entry name" value="FATTY ACID SYNTHASE"/>
    <property type="match status" value="1"/>
</dbReference>
<comment type="cofactor">
    <cofactor evidence="1">
        <name>pantetheine 4'-phosphate</name>
        <dbReference type="ChEBI" id="CHEBI:47942"/>
    </cofactor>
</comment>
<feature type="region of interest" description="Disordered" evidence="5">
    <location>
        <begin position="1125"/>
        <end position="1206"/>
    </location>
</feature>
<dbReference type="FunFam" id="1.10.1200.10:FF:000016">
    <property type="entry name" value="Non-ribosomal peptide synthase"/>
    <property type="match status" value="1"/>
</dbReference>
<dbReference type="InterPro" id="IPR020806">
    <property type="entry name" value="PKS_PP-bd"/>
</dbReference>
<evidence type="ECO:0000259" key="6">
    <source>
        <dbReference type="PROSITE" id="PS50075"/>
    </source>
</evidence>
<dbReference type="CDD" id="cd19531">
    <property type="entry name" value="LCL_NRPS-like"/>
    <property type="match status" value="1"/>
</dbReference>
<dbReference type="SUPFAM" id="SSF47336">
    <property type="entry name" value="ACP-like"/>
    <property type="match status" value="1"/>
</dbReference>
<dbReference type="Gene3D" id="3.30.559.10">
    <property type="entry name" value="Chloramphenicol acetyltransferase-like domain"/>
    <property type="match status" value="1"/>
</dbReference>
<dbReference type="PROSITE" id="PS00012">
    <property type="entry name" value="PHOSPHOPANTETHEINE"/>
    <property type="match status" value="1"/>
</dbReference>
<dbReference type="InterPro" id="IPR014043">
    <property type="entry name" value="Acyl_transferase_dom"/>
</dbReference>
<gene>
    <name evidence="7" type="ordered locus">LILAB_27075</name>
</gene>
<evidence type="ECO:0000256" key="5">
    <source>
        <dbReference type="SAM" id="MobiDB-lite"/>
    </source>
</evidence>
<dbReference type="InterPro" id="IPR001227">
    <property type="entry name" value="Ac_transferase_dom_sf"/>
</dbReference>
<dbReference type="SMART" id="SM00827">
    <property type="entry name" value="PKS_AT"/>
    <property type="match status" value="1"/>
</dbReference>
<dbReference type="PANTHER" id="PTHR43775:SF51">
    <property type="entry name" value="INACTIVE PHENOLPHTHIOCEROL SYNTHESIS POLYKETIDE SYNTHASE TYPE I PKS1-RELATED"/>
    <property type="match status" value="1"/>
</dbReference>
<feature type="region of interest" description="Disordered" evidence="5">
    <location>
        <begin position="389"/>
        <end position="414"/>
    </location>
</feature>
<dbReference type="Proteomes" id="UP000000488">
    <property type="component" value="Chromosome"/>
</dbReference>
<dbReference type="HOGENOM" id="CLU_270207_0_0_7"/>
<protein>
    <submittedName>
        <fullName evidence="7">Non-ribosomal peptide synthetase/polyketide synthase</fullName>
    </submittedName>
</protein>
<dbReference type="InterPro" id="IPR009081">
    <property type="entry name" value="PP-bd_ACP"/>
</dbReference>
<evidence type="ECO:0000313" key="7">
    <source>
        <dbReference type="EMBL" id="AEI67302.1"/>
    </source>
</evidence>
<evidence type="ECO:0000313" key="8">
    <source>
        <dbReference type="Proteomes" id="UP000000488"/>
    </source>
</evidence>
<evidence type="ECO:0000256" key="1">
    <source>
        <dbReference type="ARBA" id="ARBA00001957"/>
    </source>
</evidence>
<dbReference type="PROSITE" id="PS50075">
    <property type="entry name" value="CARRIER"/>
    <property type="match status" value="1"/>
</dbReference>
<dbReference type="GO" id="GO:0044550">
    <property type="term" value="P:secondary metabolite biosynthetic process"/>
    <property type="evidence" value="ECO:0007669"/>
    <property type="project" value="UniProtKB-ARBA"/>
</dbReference>
<dbReference type="eggNOG" id="COG3321">
    <property type="taxonomic scope" value="Bacteria"/>
</dbReference>
<dbReference type="SUPFAM" id="SSF56801">
    <property type="entry name" value="Acetyl-CoA synthetase-like"/>
    <property type="match status" value="1"/>
</dbReference>
<dbReference type="Pfam" id="PF00501">
    <property type="entry name" value="AMP-binding"/>
    <property type="match status" value="1"/>
</dbReference>
<keyword evidence="4" id="KW-0808">Transferase</keyword>
<organism evidence="7 8">
    <name type="scientific">Myxococcus fulvus (strain ATCC BAA-855 / HW-1)</name>
    <dbReference type="NCBI Taxonomy" id="483219"/>
    <lineage>
        <taxon>Bacteria</taxon>
        <taxon>Pseudomonadati</taxon>
        <taxon>Myxococcota</taxon>
        <taxon>Myxococcia</taxon>
        <taxon>Myxococcales</taxon>
        <taxon>Cystobacterineae</taxon>
        <taxon>Myxococcaceae</taxon>
        <taxon>Myxococcus</taxon>
    </lineage>
</organism>
<dbReference type="InterPro" id="IPR016035">
    <property type="entry name" value="Acyl_Trfase/lysoPLipase"/>
</dbReference>
<feature type="region of interest" description="Disordered" evidence="5">
    <location>
        <begin position="959"/>
        <end position="985"/>
    </location>
</feature>
<accession>F8CDJ5</accession>
<dbReference type="Gene3D" id="3.30.559.30">
    <property type="entry name" value="Nonribosomal peptide synthetase, condensation domain"/>
    <property type="match status" value="1"/>
</dbReference>
<dbReference type="InterPro" id="IPR036736">
    <property type="entry name" value="ACP-like_sf"/>
</dbReference>
<dbReference type="InterPro" id="IPR050091">
    <property type="entry name" value="PKS_NRPS_Biosynth_Enz"/>
</dbReference>
<dbReference type="Gene3D" id="1.10.1200.10">
    <property type="entry name" value="ACP-like"/>
    <property type="match status" value="1"/>
</dbReference>
<dbReference type="SUPFAM" id="SSF52777">
    <property type="entry name" value="CoA-dependent acyltransferases"/>
    <property type="match status" value="2"/>
</dbReference>
<feature type="domain" description="Carrier" evidence="6">
    <location>
        <begin position="411"/>
        <end position="486"/>
    </location>
</feature>
<dbReference type="InterPro" id="IPR001242">
    <property type="entry name" value="Condensation_dom"/>
</dbReference>